<dbReference type="Proteomes" id="UP000317422">
    <property type="component" value="Unassembled WGS sequence"/>
</dbReference>
<dbReference type="EMBL" id="VFQC01000002">
    <property type="protein sequence ID" value="TQN28413.1"/>
    <property type="molecule type" value="Genomic_DNA"/>
</dbReference>
<evidence type="ECO:0000313" key="2">
    <source>
        <dbReference type="Proteomes" id="UP000317422"/>
    </source>
</evidence>
<name>A0A543N998_9ACTN</name>
<sequence length="74" mass="8171">MAEFGRTTPHVHHRSRHAAEHEPVTCIFLCQETIGHGNRACAFPPNILAPAATHRLGFSHPLEHNRKGEGQCLA</sequence>
<organism evidence="1 2">
    <name type="scientific">Haloactinospora alba</name>
    <dbReference type="NCBI Taxonomy" id="405555"/>
    <lineage>
        <taxon>Bacteria</taxon>
        <taxon>Bacillati</taxon>
        <taxon>Actinomycetota</taxon>
        <taxon>Actinomycetes</taxon>
        <taxon>Streptosporangiales</taxon>
        <taxon>Nocardiopsidaceae</taxon>
        <taxon>Haloactinospora</taxon>
    </lineage>
</organism>
<proteinExistence type="predicted"/>
<reference evidence="1 2" key="1">
    <citation type="submission" date="2019-06" db="EMBL/GenBank/DDBJ databases">
        <title>Sequencing the genomes of 1000 actinobacteria strains.</title>
        <authorList>
            <person name="Klenk H.-P."/>
        </authorList>
    </citation>
    <scope>NUCLEOTIDE SEQUENCE [LARGE SCALE GENOMIC DNA]</scope>
    <source>
        <strain evidence="1 2">DSM 45015</strain>
    </source>
</reference>
<protein>
    <submittedName>
        <fullName evidence="1">Uncharacterized protein</fullName>
    </submittedName>
</protein>
<dbReference type="AlphaFoldDB" id="A0A543N998"/>
<gene>
    <name evidence="1" type="ORF">FHX37_3757</name>
</gene>
<keyword evidence="2" id="KW-1185">Reference proteome</keyword>
<accession>A0A543N998</accession>
<evidence type="ECO:0000313" key="1">
    <source>
        <dbReference type="EMBL" id="TQN28413.1"/>
    </source>
</evidence>
<comment type="caution">
    <text evidence="1">The sequence shown here is derived from an EMBL/GenBank/DDBJ whole genome shotgun (WGS) entry which is preliminary data.</text>
</comment>